<dbReference type="EMBL" id="JAKIJS010000002">
    <property type="protein sequence ID" value="MCF6139300.1"/>
    <property type="molecule type" value="Genomic_DNA"/>
</dbReference>
<dbReference type="NCBIfam" id="NF040878">
    <property type="entry name" value="SE1561_fam"/>
    <property type="match status" value="1"/>
</dbReference>
<reference evidence="1 2" key="1">
    <citation type="submission" date="2022-01" db="EMBL/GenBank/DDBJ databases">
        <title>Alkalihalobacillus sp. EGI L200015, a novel bacterium isolated from a salt lake sediment.</title>
        <authorList>
            <person name="Gao L."/>
            <person name="Fang B.-Z."/>
            <person name="Li W.-J."/>
        </authorList>
    </citation>
    <scope>NUCLEOTIDE SEQUENCE [LARGE SCALE GENOMIC DNA]</scope>
    <source>
        <strain evidence="1 2">KCTC 12718</strain>
    </source>
</reference>
<protein>
    <submittedName>
        <fullName evidence="1">Uncharacterized protein</fullName>
    </submittedName>
</protein>
<dbReference type="InterPro" id="IPR047670">
    <property type="entry name" value="YfjT-like"/>
</dbReference>
<comment type="caution">
    <text evidence="1">The sequence shown here is derived from an EMBL/GenBank/DDBJ whole genome shotgun (WGS) entry which is preliminary data.</text>
</comment>
<proteinExistence type="predicted"/>
<sequence length="62" mass="7355">MGNAINDKSTQMNYIQNRIDMLLKVLDTIDPETAGVEEIDRLIEMLDELEDKCKQFRHDWEE</sequence>
<accession>A0ABS9H6J6</accession>
<gene>
    <name evidence="1" type="ORF">L2716_16305</name>
</gene>
<name>A0ABS9H6J6_9BACL</name>
<keyword evidence="2" id="KW-1185">Reference proteome</keyword>
<organism evidence="1 2">
    <name type="scientific">Pseudalkalibacillus berkeleyi</name>
    <dbReference type="NCBI Taxonomy" id="1069813"/>
    <lineage>
        <taxon>Bacteria</taxon>
        <taxon>Bacillati</taxon>
        <taxon>Bacillota</taxon>
        <taxon>Bacilli</taxon>
        <taxon>Bacillales</taxon>
        <taxon>Fictibacillaceae</taxon>
        <taxon>Pseudalkalibacillus</taxon>
    </lineage>
</organism>
<evidence type="ECO:0000313" key="1">
    <source>
        <dbReference type="EMBL" id="MCF6139300.1"/>
    </source>
</evidence>
<dbReference type="Proteomes" id="UP001649381">
    <property type="component" value="Unassembled WGS sequence"/>
</dbReference>
<dbReference type="RefSeq" id="WP_236338064.1">
    <property type="nucleotide sequence ID" value="NZ_JAKIJS010000002.1"/>
</dbReference>
<evidence type="ECO:0000313" key="2">
    <source>
        <dbReference type="Proteomes" id="UP001649381"/>
    </source>
</evidence>